<feature type="transmembrane region" description="Helical" evidence="10">
    <location>
        <begin position="409"/>
        <end position="431"/>
    </location>
</feature>
<feature type="transmembrane region" description="Helical" evidence="10">
    <location>
        <begin position="518"/>
        <end position="539"/>
    </location>
</feature>
<dbReference type="InterPro" id="IPR032523">
    <property type="entry name" value="CcmF_C"/>
</dbReference>
<feature type="transmembrane region" description="Helical" evidence="10">
    <location>
        <begin position="297"/>
        <end position="316"/>
    </location>
</feature>
<protein>
    <submittedName>
        <fullName evidence="13">Putative cytochrome c-type biogenesis protein CcmF</fullName>
    </submittedName>
</protein>
<dbReference type="Pfam" id="PF01578">
    <property type="entry name" value="Cytochrom_C_asm"/>
    <property type="match status" value="1"/>
</dbReference>
<feature type="transmembrane region" description="Helical" evidence="10">
    <location>
        <begin position="94"/>
        <end position="111"/>
    </location>
</feature>
<dbReference type="RefSeq" id="WP_008542896.1">
    <property type="nucleotide sequence ID" value="NZ_JH604993.1"/>
</dbReference>
<dbReference type="PRINTS" id="PR01410">
    <property type="entry name" value="CCBIOGENESIS"/>
</dbReference>
<dbReference type="Pfam" id="PF16327">
    <property type="entry name" value="CcmF_C"/>
    <property type="match status" value="1"/>
</dbReference>
<dbReference type="Proteomes" id="UP000004956">
    <property type="component" value="Unassembled WGS sequence"/>
</dbReference>
<evidence type="ECO:0000256" key="6">
    <source>
        <dbReference type="ARBA" id="ARBA00022748"/>
    </source>
</evidence>
<dbReference type="InterPro" id="IPR003567">
    <property type="entry name" value="Cyt_c_biogenesis"/>
</dbReference>
<dbReference type="EMBL" id="AFBQ01000268">
    <property type="protein sequence ID" value="EHY30839.1"/>
    <property type="molecule type" value="Genomic_DNA"/>
</dbReference>
<dbReference type="GO" id="GO:0015232">
    <property type="term" value="F:heme transmembrane transporter activity"/>
    <property type="evidence" value="ECO:0007669"/>
    <property type="project" value="InterPro"/>
</dbReference>
<dbReference type="GO" id="GO:0005886">
    <property type="term" value="C:plasma membrane"/>
    <property type="evidence" value="ECO:0007669"/>
    <property type="project" value="UniProtKB-SubCell"/>
</dbReference>
<comment type="caution">
    <text evidence="13">The sequence shown here is derived from an EMBL/GenBank/DDBJ whole genome shotgun (WGS) entry which is preliminary data.</text>
</comment>
<evidence type="ECO:0000313" key="14">
    <source>
        <dbReference type="Proteomes" id="UP000004956"/>
    </source>
</evidence>
<evidence type="ECO:0000256" key="5">
    <source>
        <dbReference type="ARBA" id="ARBA00022692"/>
    </source>
</evidence>
<dbReference type="PANTHER" id="PTHR43653:SF1">
    <property type="entry name" value="CYTOCHROME C-TYPE BIOGENESIS PROTEIN CCMF"/>
    <property type="match status" value="1"/>
</dbReference>
<feature type="transmembrane region" description="Helical" evidence="10">
    <location>
        <begin position="438"/>
        <end position="458"/>
    </location>
</feature>
<feature type="transmembrane region" description="Helical" evidence="10">
    <location>
        <begin position="190"/>
        <end position="217"/>
    </location>
</feature>
<feature type="transmembrane region" description="Helical" evidence="10">
    <location>
        <begin position="375"/>
        <end position="397"/>
    </location>
</feature>
<evidence type="ECO:0000313" key="13">
    <source>
        <dbReference type="EMBL" id="EHY30839.1"/>
    </source>
</evidence>
<reference evidence="13 14" key="1">
    <citation type="submission" date="2011-11" db="EMBL/GenBank/DDBJ databases">
        <authorList>
            <person name="Weinstock G."/>
            <person name="Sodergren E."/>
            <person name="Clifton S."/>
            <person name="Fulton L."/>
            <person name="Fulton B."/>
            <person name="Courtney L."/>
            <person name="Fronick C."/>
            <person name="Harrison M."/>
            <person name="Strong C."/>
            <person name="Farmer C."/>
            <person name="Delahaunty K."/>
            <person name="Markovic C."/>
            <person name="Hall O."/>
            <person name="Minx P."/>
            <person name="Tomlinson C."/>
            <person name="Mitreva M."/>
            <person name="Hou S."/>
            <person name="Chen J."/>
            <person name="Wollam A."/>
            <person name="Pepin K.H."/>
            <person name="Johnson M."/>
            <person name="Bhonagiri V."/>
            <person name="Zhang X."/>
            <person name="Suruliraj S."/>
            <person name="Warren W."/>
            <person name="Chinwalla A."/>
            <person name="Mardis E.R."/>
            <person name="Wilson R.K."/>
        </authorList>
    </citation>
    <scope>NUCLEOTIDE SEQUENCE [LARGE SCALE GENOMIC DNA]</scope>
    <source>
        <strain evidence="13 14">YIT 11816</strain>
    </source>
</reference>
<feature type="domain" description="Cytochrome c-type biogenesis protein CcmF C-terminal" evidence="12">
    <location>
        <begin position="339"/>
        <end position="623"/>
    </location>
</feature>
<accession>H3KGA6</accession>
<sequence>MIPEIGHFLLILAAVTALLVPVAVFRGVATGNAVLTRLWRPAALIVAAGMTGASAALMHAFLTDDFSVAYVANHSNTKLAAVYKAAAFWGGHEGSILLWTLFMAWGALWLARRSQRHRTDAPEVAASVAASGPCGDALTAKIFDARTGAVLLLVIGGFSLFILATSNPFLRLLPDVPTEGRDLNPVLQDIGMILHPPVLFLGYAGLAVMFAVMSALLSEGAWRRGAVRLVTHVAVVTWIFLTAGNMLGSWWAYTELGWGGWWFWDPVENASFIPWLTTTALLHALIQTKATGQLKRLSIFLSLFGFALCLLGTLIVRSGLMQSVHAFATDPTRGTALFVLMIAIMGPATALYAMRVEKTAAGEETSPTTDDALMTAGIFLVTAAAFGVLFGTLYPLAYDMAVEKSLTVGAPYFNSFFAPMALLAAVLVGAAQLRGRGLVSAGVCAVLSLAAGGALAFTTDPRDLWMTAAAVSAAAWIVSTAAAGFLPKTFGGKMEAEDGRHHHHHGRHAAKPRRPGRLSWPALVAHVGIAVSILGAVGVEQFEKEALVRMGPGLGRPLDDVVFVYTETRAVSMPSYYGRQAVIEVRELEGEALITTLLPERQTFISSGMQMSAAGIDHGLTRD</sequence>
<feature type="domain" description="Cytochrome c assembly protein" evidence="11">
    <location>
        <begin position="89"/>
        <end position="318"/>
    </location>
</feature>
<keyword evidence="14" id="KW-1185">Reference proteome</keyword>
<keyword evidence="4" id="KW-0997">Cell inner membrane</keyword>
<comment type="subcellular location">
    <subcellularLocation>
        <location evidence="1">Cell inner membrane</location>
        <topology evidence="1">Multi-pass membrane protein</topology>
    </subcellularLocation>
</comment>
<gene>
    <name evidence="13" type="ORF">HMPREF9440_01786</name>
</gene>
<dbReference type="GO" id="GO:0020037">
    <property type="term" value="F:heme binding"/>
    <property type="evidence" value="ECO:0007669"/>
    <property type="project" value="InterPro"/>
</dbReference>
<feature type="transmembrane region" description="Helical" evidence="10">
    <location>
        <begin position="6"/>
        <end position="29"/>
    </location>
</feature>
<evidence type="ECO:0000256" key="8">
    <source>
        <dbReference type="ARBA" id="ARBA00023136"/>
    </source>
</evidence>
<evidence type="ECO:0000256" key="2">
    <source>
        <dbReference type="ARBA" id="ARBA00009186"/>
    </source>
</evidence>
<dbReference type="PANTHER" id="PTHR43653">
    <property type="entry name" value="CYTOCHROME C ASSEMBLY PROTEIN-RELATED"/>
    <property type="match status" value="1"/>
</dbReference>
<keyword evidence="3" id="KW-1003">Cell membrane</keyword>
<dbReference type="InterPro" id="IPR002541">
    <property type="entry name" value="Cyt_c_assembly"/>
</dbReference>
<comment type="similarity">
    <text evidence="2">Belongs to the CcmF/CycK/Ccl1/NrfE/CcsA family.</text>
</comment>
<keyword evidence="5 10" id="KW-0812">Transmembrane</keyword>
<organism evidence="13 14">
    <name type="scientific">Sutterella parvirubra YIT 11816</name>
    <dbReference type="NCBI Taxonomy" id="762967"/>
    <lineage>
        <taxon>Bacteria</taxon>
        <taxon>Pseudomonadati</taxon>
        <taxon>Pseudomonadota</taxon>
        <taxon>Betaproteobacteria</taxon>
        <taxon>Burkholderiales</taxon>
        <taxon>Sutterellaceae</taxon>
        <taxon>Sutterella</taxon>
    </lineage>
</organism>
<dbReference type="STRING" id="762967.HMPREF9440_01786"/>
<feature type="transmembrane region" description="Helical" evidence="10">
    <location>
        <begin position="149"/>
        <end position="170"/>
    </location>
</feature>
<comment type="function">
    <text evidence="9">Required for the biogenesis of c-type cytochromes. Possible subunit of a heme lyase.</text>
</comment>
<feature type="transmembrane region" description="Helical" evidence="10">
    <location>
        <begin position="272"/>
        <end position="290"/>
    </location>
</feature>
<evidence type="ECO:0000256" key="9">
    <source>
        <dbReference type="ARBA" id="ARBA00037230"/>
    </source>
</evidence>
<evidence type="ECO:0000256" key="7">
    <source>
        <dbReference type="ARBA" id="ARBA00022989"/>
    </source>
</evidence>
<dbReference type="HOGENOM" id="CLU_015041_3_0_4"/>
<feature type="non-terminal residue" evidence="13">
    <location>
        <position position="623"/>
    </location>
</feature>
<evidence type="ECO:0000256" key="1">
    <source>
        <dbReference type="ARBA" id="ARBA00004429"/>
    </source>
</evidence>
<proteinExistence type="inferred from homology"/>
<feature type="transmembrane region" description="Helical" evidence="10">
    <location>
        <begin position="336"/>
        <end position="354"/>
    </location>
</feature>
<evidence type="ECO:0000259" key="11">
    <source>
        <dbReference type="Pfam" id="PF01578"/>
    </source>
</evidence>
<name>H3KGA6_9BURK</name>
<dbReference type="AlphaFoldDB" id="H3KGA6"/>
<keyword evidence="8 10" id="KW-0472">Membrane</keyword>
<dbReference type="PRINTS" id="PR01411">
    <property type="entry name" value="CCMFBIOGNSIS"/>
</dbReference>
<feature type="transmembrane region" description="Helical" evidence="10">
    <location>
        <begin position="41"/>
        <end position="62"/>
    </location>
</feature>
<evidence type="ECO:0000256" key="10">
    <source>
        <dbReference type="SAM" id="Phobius"/>
    </source>
</evidence>
<keyword evidence="7 10" id="KW-1133">Transmembrane helix</keyword>
<keyword evidence="6" id="KW-0201">Cytochrome c-type biogenesis</keyword>
<dbReference type="GO" id="GO:0017004">
    <property type="term" value="P:cytochrome complex assembly"/>
    <property type="evidence" value="ECO:0007669"/>
    <property type="project" value="UniProtKB-KW"/>
</dbReference>
<evidence type="ECO:0000259" key="12">
    <source>
        <dbReference type="Pfam" id="PF16327"/>
    </source>
</evidence>
<feature type="transmembrane region" description="Helical" evidence="10">
    <location>
        <begin position="229"/>
        <end position="252"/>
    </location>
</feature>
<feature type="transmembrane region" description="Helical" evidence="10">
    <location>
        <begin position="464"/>
        <end position="486"/>
    </location>
</feature>
<dbReference type="InterPro" id="IPR003568">
    <property type="entry name" value="Cyt_c_biogenesis_CcmF"/>
</dbReference>
<evidence type="ECO:0000256" key="4">
    <source>
        <dbReference type="ARBA" id="ARBA00022519"/>
    </source>
</evidence>
<evidence type="ECO:0000256" key="3">
    <source>
        <dbReference type="ARBA" id="ARBA00022475"/>
    </source>
</evidence>